<dbReference type="PRINTS" id="PR00455">
    <property type="entry name" value="HTHTETR"/>
</dbReference>
<dbReference type="Pfam" id="PF00440">
    <property type="entry name" value="TetR_N"/>
    <property type="match status" value="1"/>
</dbReference>
<dbReference type="Gene3D" id="1.10.357.10">
    <property type="entry name" value="Tetracycline Repressor, domain 2"/>
    <property type="match status" value="2"/>
</dbReference>
<name>A0A5M3VP48_9ACTN</name>
<reference evidence="6 7" key="1">
    <citation type="submission" date="2019-10" db="EMBL/GenBank/DDBJ databases">
        <title>Whole genome shotgun sequence of Acrocarpospora corrugata NBRC 13972.</title>
        <authorList>
            <person name="Ichikawa N."/>
            <person name="Kimura A."/>
            <person name="Kitahashi Y."/>
            <person name="Komaki H."/>
            <person name="Oguchi A."/>
        </authorList>
    </citation>
    <scope>NUCLEOTIDE SEQUENCE [LARGE SCALE GENOMIC DNA]</scope>
    <source>
        <strain evidence="6 7">NBRC 13972</strain>
    </source>
</reference>
<comment type="caution">
    <text evidence="6">The sequence shown here is derived from an EMBL/GenBank/DDBJ whole genome shotgun (WGS) entry which is preliminary data.</text>
</comment>
<dbReference type="InterPro" id="IPR001647">
    <property type="entry name" value="HTH_TetR"/>
</dbReference>
<dbReference type="Pfam" id="PF16925">
    <property type="entry name" value="TetR_C_13"/>
    <property type="match status" value="1"/>
</dbReference>
<gene>
    <name evidence="6" type="ORF">Acor_06260</name>
</gene>
<feature type="domain" description="HTH tetR-type" evidence="5">
    <location>
        <begin position="52"/>
        <end position="112"/>
    </location>
</feature>
<accession>A0A5M3VP48</accession>
<dbReference type="PROSITE" id="PS50977">
    <property type="entry name" value="HTH_TETR_2"/>
    <property type="match status" value="1"/>
</dbReference>
<dbReference type="InterPro" id="IPR036271">
    <property type="entry name" value="Tet_transcr_reg_TetR-rel_C_sf"/>
</dbReference>
<feature type="DNA-binding region" description="H-T-H motif" evidence="4">
    <location>
        <begin position="75"/>
        <end position="94"/>
    </location>
</feature>
<dbReference type="SUPFAM" id="SSF46689">
    <property type="entry name" value="Homeodomain-like"/>
    <property type="match status" value="1"/>
</dbReference>
<dbReference type="AlphaFoldDB" id="A0A5M3VP48"/>
<evidence type="ECO:0000313" key="6">
    <source>
        <dbReference type="EMBL" id="GER98564.1"/>
    </source>
</evidence>
<evidence type="ECO:0000256" key="2">
    <source>
        <dbReference type="ARBA" id="ARBA00023125"/>
    </source>
</evidence>
<keyword evidence="1" id="KW-0805">Transcription regulation</keyword>
<keyword evidence="2 4" id="KW-0238">DNA-binding</keyword>
<keyword evidence="3" id="KW-0804">Transcription</keyword>
<dbReference type="InterPro" id="IPR050109">
    <property type="entry name" value="HTH-type_TetR-like_transc_reg"/>
</dbReference>
<evidence type="ECO:0000313" key="7">
    <source>
        <dbReference type="Proteomes" id="UP000334990"/>
    </source>
</evidence>
<dbReference type="InterPro" id="IPR009057">
    <property type="entry name" value="Homeodomain-like_sf"/>
</dbReference>
<dbReference type="PANTHER" id="PTHR30055:SF200">
    <property type="entry name" value="HTH-TYPE TRANSCRIPTIONAL REPRESSOR BDCR"/>
    <property type="match status" value="1"/>
</dbReference>
<dbReference type="SUPFAM" id="SSF48498">
    <property type="entry name" value="Tetracyclin repressor-like, C-terminal domain"/>
    <property type="match status" value="2"/>
</dbReference>
<evidence type="ECO:0000256" key="4">
    <source>
        <dbReference type="PROSITE-ProRule" id="PRU00335"/>
    </source>
</evidence>
<evidence type="ECO:0000256" key="1">
    <source>
        <dbReference type="ARBA" id="ARBA00023015"/>
    </source>
</evidence>
<dbReference type="GO" id="GO:0000976">
    <property type="term" value="F:transcription cis-regulatory region binding"/>
    <property type="evidence" value="ECO:0007669"/>
    <property type="project" value="TreeGrafter"/>
</dbReference>
<protein>
    <recommendedName>
        <fullName evidence="5">HTH tetR-type domain-containing protein</fullName>
    </recommendedName>
</protein>
<keyword evidence="7" id="KW-1185">Reference proteome</keyword>
<dbReference type="InterPro" id="IPR011075">
    <property type="entry name" value="TetR_C"/>
</dbReference>
<evidence type="ECO:0000259" key="5">
    <source>
        <dbReference type="PROSITE" id="PS50977"/>
    </source>
</evidence>
<proteinExistence type="predicted"/>
<sequence length="237" mass="25326">MVGCLFGNLALELSSQAADVQSRLQEIFDAQIDLIEQVVAATPPPLGGGRQAAARDRILAAADRLLYGEGIRAVGIDRIFAEAPVTRATFYRHFATKDDLVAAYLVGRSAKEREQVAALRATMSGDAPQMLRTLLTALIAESCGPGARGCPFINAAAEYADPAHPVRRAVTEHRRWFHSQMSRLAAELGHPEPDRVADQLMLLRDGVMVGGYLDDPARAGAALTAAATAIVTHRDGS</sequence>
<dbReference type="EMBL" id="BLAD01000036">
    <property type="protein sequence ID" value="GER98564.1"/>
    <property type="molecule type" value="Genomic_DNA"/>
</dbReference>
<dbReference type="GO" id="GO:0003700">
    <property type="term" value="F:DNA-binding transcription factor activity"/>
    <property type="evidence" value="ECO:0007669"/>
    <property type="project" value="TreeGrafter"/>
</dbReference>
<dbReference type="PANTHER" id="PTHR30055">
    <property type="entry name" value="HTH-TYPE TRANSCRIPTIONAL REGULATOR RUTR"/>
    <property type="match status" value="1"/>
</dbReference>
<evidence type="ECO:0000256" key="3">
    <source>
        <dbReference type="ARBA" id="ARBA00023163"/>
    </source>
</evidence>
<organism evidence="6 7">
    <name type="scientific">Acrocarpospora corrugata</name>
    <dbReference type="NCBI Taxonomy" id="35763"/>
    <lineage>
        <taxon>Bacteria</taxon>
        <taxon>Bacillati</taxon>
        <taxon>Actinomycetota</taxon>
        <taxon>Actinomycetes</taxon>
        <taxon>Streptosporangiales</taxon>
        <taxon>Streptosporangiaceae</taxon>
        <taxon>Acrocarpospora</taxon>
    </lineage>
</organism>
<dbReference type="Proteomes" id="UP000334990">
    <property type="component" value="Unassembled WGS sequence"/>
</dbReference>
<dbReference type="RefSeq" id="WP_218034099.1">
    <property type="nucleotide sequence ID" value="NZ_BAAABN010000094.1"/>
</dbReference>